<evidence type="ECO:0000256" key="2">
    <source>
        <dbReference type="ARBA" id="ARBA00022801"/>
    </source>
</evidence>
<keyword evidence="2 4" id="KW-0378">Hydrolase</keyword>
<feature type="domain" description="Nudix hydrolase" evidence="3">
    <location>
        <begin position="14"/>
        <end position="146"/>
    </location>
</feature>
<dbReference type="SUPFAM" id="SSF55811">
    <property type="entry name" value="Nudix"/>
    <property type="match status" value="1"/>
</dbReference>
<dbReference type="EMBL" id="ADGK01000233">
    <property type="protein sequence ID" value="EFE22268.1"/>
    <property type="molecule type" value="Genomic_DNA"/>
</dbReference>
<sequence length="154" mass="16848">MVELKFADGGIEMAVNVGVGVIIVNADGQILMGKRCGSHAPYWSIPGGHVEAGESFEQAAIREVAEECALQIATPHFVGVTNNLQTWRDEGVHTVSIIMQVAAPSVGEAQRCEPHKCEGWQWCDPRQLPQPCFEACRQGVALWLTRQHYQATHG</sequence>
<dbReference type="InterPro" id="IPR000086">
    <property type="entry name" value="NUDIX_hydrolase_dom"/>
</dbReference>
<evidence type="ECO:0000256" key="1">
    <source>
        <dbReference type="ARBA" id="ARBA00001946"/>
    </source>
</evidence>
<dbReference type="PANTHER" id="PTHR16099">
    <property type="entry name" value="8-OXO-DGTP DIPHOSPHATES NUDT15"/>
    <property type="match status" value="1"/>
</dbReference>
<evidence type="ECO:0000259" key="3">
    <source>
        <dbReference type="PROSITE" id="PS51462"/>
    </source>
</evidence>
<organism evidence="4 5">
    <name type="scientific">Edwardsiella tarda ATCC 23685</name>
    <dbReference type="NCBI Taxonomy" id="500638"/>
    <lineage>
        <taxon>Bacteria</taxon>
        <taxon>Pseudomonadati</taxon>
        <taxon>Pseudomonadota</taxon>
        <taxon>Gammaproteobacteria</taxon>
        <taxon>Enterobacterales</taxon>
        <taxon>Hafniaceae</taxon>
        <taxon>Edwardsiella</taxon>
    </lineage>
</organism>
<dbReference type="Gene3D" id="3.90.79.10">
    <property type="entry name" value="Nucleoside Triphosphate Pyrophosphohydrolase"/>
    <property type="match status" value="1"/>
</dbReference>
<dbReference type="PRINTS" id="PR00502">
    <property type="entry name" value="NUDIXFAMILY"/>
</dbReference>
<proteinExistence type="predicted"/>
<evidence type="ECO:0000313" key="4">
    <source>
        <dbReference type="EMBL" id="EFE22268.1"/>
    </source>
</evidence>
<dbReference type="Pfam" id="PF00293">
    <property type="entry name" value="NUDIX"/>
    <property type="match status" value="1"/>
</dbReference>
<dbReference type="CDD" id="cd04678">
    <property type="entry name" value="NUDIX_MTH2_Nudt15"/>
    <property type="match status" value="1"/>
</dbReference>
<dbReference type="FunFam" id="3.90.79.10:FF:000060">
    <property type="entry name" value="Nudix hydrolase 1"/>
    <property type="match status" value="1"/>
</dbReference>
<dbReference type="PANTHER" id="PTHR16099:SF5">
    <property type="entry name" value="NUCLEOTIDE TRIPHOSPHATE DIPHOSPHATASE NUDT15"/>
    <property type="match status" value="1"/>
</dbReference>
<comment type="caution">
    <text evidence="4">The sequence shown here is derived from an EMBL/GenBank/DDBJ whole genome shotgun (WGS) entry which is preliminary data.</text>
</comment>
<dbReference type="AlphaFoldDB" id="D4F7H3"/>
<evidence type="ECO:0000313" key="5">
    <source>
        <dbReference type="Proteomes" id="UP000003692"/>
    </source>
</evidence>
<dbReference type="PROSITE" id="PS51462">
    <property type="entry name" value="NUDIX"/>
    <property type="match status" value="1"/>
</dbReference>
<name>D4F7H3_EDWTA</name>
<dbReference type="GO" id="GO:0035539">
    <property type="term" value="F:8-oxo-7,8-dihydrodeoxyguanosine triphosphate pyrophosphatase activity"/>
    <property type="evidence" value="ECO:0007669"/>
    <property type="project" value="TreeGrafter"/>
</dbReference>
<dbReference type="HOGENOM" id="CLU_037162_9_1_6"/>
<dbReference type="InterPro" id="IPR020476">
    <property type="entry name" value="Nudix_hydrolase"/>
</dbReference>
<reference evidence="4 5" key="1">
    <citation type="submission" date="2010-02" db="EMBL/GenBank/DDBJ databases">
        <authorList>
            <person name="Weinstock G."/>
            <person name="Sodergren E."/>
            <person name="Clifton S."/>
            <person name="Fulton L."/>
            <person name="Fulton B."/>
            <person name="Courtney L."/>
            <person name="Fronick C."/>
            <person name="Harrison M."/>
            <person name="Strong C."/>
            <person name="Farmer C."/>
            <person name="Delahaunty K."/>
            <person name="Markovic C."/>
            <person name="Hall O."/>
            <person name="Minx P."/>
            <person name="Tomlinson C."/>
            <person name="Mitreva M."/>
            <person name="Nelson J."/>
            <person name="Hou S."/>
            <person name="Wollam A."/>
            <person name="Pepin K.H."/>
            <person name="Johnson M."/>
            <person name="Bhonagiri V."/>
            <person name="Zhang X."/>
            <person name="Suruliraj S."/>
            <person name="Warren W."/>
            <person name="Chinwalla A."/>
            <person name="Mardis E.R."/>
            <person name="Wilson R.K."/>
        </authorList>
    </citation>
    <scope>NUCLEOTIDE SEQUENCE [LARGE SCALE GENOMIC DNA]</scope>
    <source>
        <strain evidence="4 5">ATCC 23685</strain>
    </source>
</reference>
<dbReference type="GO" id="GO:0006203">
    <property type="term" value="P:dGTP catabolic process"/>
    <property type="evidence" value="ECO:0007669"/>
    <property type="project" value="TreeGrafter"/>
</dbReference>
<comment type="cofactor">
    <cofactor evidence="1">
        <name>Mg(2+)</name>
        <dbReference type="ChEBI" id="CHEBI:18420"/>
    </cofactor>
</comment>
<gene>
    <name evidence="4" type="ORF">EDWATA_02708</name>
</gene>
<dbReference type="InterPro" id="IPR015797">
    <property type="entry name" value="NUDIX_hydrolase-like_dom_sf"/>
</dbReference>
<protein>
    <submittedName>
        <fullName evidence="4">Hydrolase, NUDIX family</fullName>
    </submittedName>
</protein>
<accession>D4F7H3</accession>
<dbReference type="GO" id="GO:0005829">
    <property type="term" value="C:cytosol"/>
    <property type="evidence" value="ECO:0007669"/>
    <property type="project" value="TreeGrafter"/>
</dbReference>
<dbReference type="Proteomes" id="UP000003692">
    <property type="component" value="Unassembled WGS sequence"/>
</dbReference>